<organism evidence="2 3">
    <name type="scientific">Allonocardiopsis opalescens</name>
    <dbReference type="NCBI Taxonomy" id="1144618"/>
    <lineage>
        <taxon>Bacteria</taxon>
        <taxon>Bacillati</taxon>
        <taxon>Actinomycetota</taxon>
        <taxon>Actinomycetes</taxon>
        <taxon>Streptosporangiales</taxon>
        <taxon>Allonocardiopsis</taxon>
    </lineage>
</organism>
<sequence length="96" mass="10798">MDLFDLFTPGILLTAVAGALFGVHGWLSDRYTLTLRPLAVRRRPDAVGTRVRYDGRDAVIAELDDRYSGTWALLQIDDRPEDPEVWVRASEVVGVR</sequence>
<evidence type="ECO:0000313" key="2">
    <source>
        <dbReference type="EMBL" id="PRX92016.1"/>
    </source>
</evidence>
<reference evidence="2 3" key="1">
    <citation type="submission" date="2018-03" db="EMBL/GenBank/DDBJ databases">
        <title>Genomic Encyclopedia of Archaeal and Bacterial Type Strains, Phase II (KMG-II): from individual species to whole genera.</title>
        <authorList>
            <person name="Goeker M."/>
        </authorList>
    </citation>
    <scope>NUCLEOTIDE SEQUENCE [LARGE SCALE GENOMIC DNA]</scope>
    <source>
        <strain evidence="2 3">DSM 45601</strain>
    </source>
</reference>
<feature type="transmembrane region" description="Helical" evidence="1">
    <location>
        <begin position="6"/>
        <end position="27"/>
    </location>
</feature>
<keyword evidence="3" id="KW-1185">Reference proteome</keyword>
<evidence type="ECO:0000256" key="1">
    <source>
        <dbReference type="SAM" id="Phobius"/>
    </source>
</evidence>
<protein>
    <submittedName>
        <fullName evidence="2">Uncharacterized protein</fullName>
    </submittedName>
</protein>
<accession>A0A2T0PTG6</accession>
<proteinExistence type="predicted"/>
<comment type="caution">
    <text evidence="2">The sequence shown here is derived from an EMBL/GenBank/DDBJ whole genome shotgun (WGS) entry which is preliminary data.</text>
</comment>
<keyword evidence="1" id="KW-0812">Transmembrane</keyword>
<gene>
    <name evidence="2" type="ORF">CLV72_11289</name>
</gene>
<dbReference type="Proteomes" id="UP000237846">
    <property type="component" value="Unassembled WGS sequence"/>
</dbReference>
<dbReference type="RefSeq" id="WP_146159637.1">
    <property type="nucleotide sequence ID" value="NZ_PVZC01000012.1"/>
</dbReference>
<keyword evidence="1" id="KW-0472">Membrane</keyword>
<keyword evidence="1" id="KW-1133">Transmembrane helix</keyword>
<evidence type="ECO:0000313" key="3">
    <source>
        <dbReference type="Proteomes" id="UP000237846"/>
    </source>
</evidence>
<dbReference type="EMBL" id="PVZC01000012">
    <property type="protein sequence ID" value="PRX92016.1"/>
    <property type="molecule type" value="Genomic_DNA"/>
</dbReference>
<dbReference type="AlphaFoldDB" id="A0A2T0PTG6"/>
<name>A0A2T0PTG6_9ACTN</name>